<evidence type="ECO:0000256" key="1">
    <source>
        <dbReference type="ARBA" id="ARBA00006432"/>
    </source>
</evidence>
<comment type="similarity">
    <text evidence="1">Belongs to the ATP-dependent AMP-binding enzyme family.</text>
</comment>
<evidence type="ECO:0000313" key="10">
    <source>
        <dbReference type="Proteomes" id="UP000031668"/>
    </source>
</evidence>
<organism evidence="9 10">
    <name type="scientific">Thelohanellus kitauei</name>
    <name type="common">Myxosporean</name>
    <dbReference type="NCBI Taxonomy" id="669202"/>
    <lineage>
        <taxon>Eukaryota</taxon>
        <taxon>Metazoa</taxon>
        <taxon>Cnidaria</taxon>
        <taxon>Myxozoa</taxon>
        <taxon>Myxosporea</taxon>
        <taxon>Bivalvulida</taxon>
        <taxon>Platysporina</taxon>
        <taxon>Myxobolidae</taxon>
        <taxon>Thelohanellus</taxon>
    </lineage>
</organism>
<accession>A0A0C2MEA3</accession>
<dbReference type="Pfam" id="PF00501">
    <property type="entry name" value="AMP-binding"/>
    <property type="match status" value="1"/>
</dbReference>
<keyword evidence="3" id="KW-0547">Nucleotide-binding</keyword>
<dbReference type="GO" id="GO:0005524">
    <property type="term" value="F:ATP binding"/>
    <property type="evidence" value="ECO:0007669"/>
    <property type="project" value="UniProtKB-KW"/>
</dbReference>
<dbReference type="InterPro" id="IPR000873">
    <property type="entry name" value="AMP-dep_synth/lig_dom"/>
</dbReference>
<dbReference type="AlphaFoldDB" id="A0A0C2MEA3"/>
<dbReference type="Gene3D" id="3.40.50.12780">
    <property type="entry name" value="N-terminal domain of ligase-like"/>
    <property type="match status" value="1"/>
</dbReference>
<dbReference type="PROSITE" id="PS00455">
    <property type="entry name" value="AMP_BINDING"/>
    <property type="match status" value="1"/>
</dbReference>
<evidence type="ECO:0000256" key="7">
    <source>
        <dbReference type="ARBA" id="ARBA00036813"/>
    </source>
</evidence>
<evidence type="ECO:0000259" key="8">
    <source>
        <dbReference type="Pfam" id="PF00501"/>
    </source>
</evidence>
<comment type="catalytic activity">
    <reaction evidence="7">
        <text>a long-chain fatty acid + ATP + CoA = a long-chain fatty acyl-CoA + AMP + diphosphate</text>
        <dbReference type="Rhea" id="RHEA:15421"/>
        <dbReference type="ChEBI" id="CHEBI:30616"/>
        <dbReference type="ChEBI" id="CHEBI:33019"/>
        <dbReference type="ChEBI" id="CHEBI:57287"/>
        <dbReference type="ChEBI" id="CHEBI:57560"/>
        <dbReference type="ChEBI" id="CHEBI:83139"/>
        <dbReference type="ChEBI" id="CHEBI:456215"/>
        <dbReference type="EC" id="6.2.1.3"/>
    </reaction>
</comment>
<dbReference type="OMA" id="IQRPLPY"/>
<dbReference type="InterPro" id="IPR020845">
    <property type="entry name" value="AMP-binding_CS"/>
</dbReference>
<dbReference type="Proteomes" id="UP000031668">
    <property type="component" value="Unassembled WGS sequence"/>
</dbReference>
<name>A0A0C2MEA3_THEKT</name>
<dbReference type="PANTHER" id="PTHR43272:SF83">
    <property type="entry name" value="ACYL-COA SYNTHETASE LONG-CHAIN, ISOFORM J"/>
    <property type="match status" value="1"/>
</dbReference>
<sequence length="674" mass="76825">MSHIEEYDEFVDIQDIGLLESFTTSIVRSMATGLVRLKRADKFENQALHRTSFYDENEERIYCRRGFEKKLISDFMGMKTVPEIFNSVLKNNRNKQVLGYREILKEEVINHDDTTPKVLLQLGPYNWITYQETYERIIKVAYFLTQLDIHKQEKVAIFADTSIDWMVMALACMFLRITVVTILPSLADEYVKHCIKTTQPTCLVFDQKSSKRLQYMLSEFTSLKIIIYSTMYIDKKCPPFENLKCQKTTFDDIFGHKIENIAFLDCLPPCQSEDIALIMFTSGSTGTPKGVMISQSNIVSAIAGGDYGDFLRDQIYPGYLPLSHIFEFSMELFAIFSCCRIGYSSPGTLIQSSPMLSPSSVSDLSLLQPTRMVVVPLVLERIMTNFQLKLQKLPRMKRLIFQTLYNVKASHITKGYSTKYLDRFFSQKFLQIFGGKLEYIVSGGSVLSKKTQEFINVVFCHVIQGYASTEVASGGTLCPVNYPKIGSTGFPSCCSELKIIPWPEGGFHESGVNIRQGELLISGNSTSCGYYGDEELTTLNFVRDPKTGKTWYHTSDIVRLLDDLSIKIICRKLEILKLSHGEYVHLIPIETTIASSDYVDFVCVTTNPNMEYLIGILCLNVNNVTKLAETLQLHEKEKIENLVEYPIIRDTIKEDIDFLIKKGDFFVNLRCSSQ</sequence>
<dbReference type="SUPFAM" id="SSF56801">
    <property type="entry name" value="Acetyl-CoA synthetase-like"/>
    <property type="match status" value="1"/>
</dbReference>
<feature type="domain" description="AMP-dependent synthetase/ligase" evidence="8">
    <location>
        <begin position="123"/>
        <end position="531"/>
    </location>
</feature>
<reference evidence="9 10" key="1">
    <citation type="journal article" date="2014" name="Genome Biol. Evol.">
        <title>The genome of the myxosporean Thelohanellus kitauei shows adaptations to nutrient acquisition within its fish host.</title>
        <authorList>
            <person name="Yang Y."/>
            <person name="Xiong J."/>
            <person name="Zhou Z."/>
            <person name="Huo F."/>
            <person name="Miao W."/>
            <person name="Ran C."/>
            <person name="Liu Y."/>
            <person name="Zhang J."/>
            <person name="Feng J."/>
            <person name="Wang M."/>
            <person name="Wang M."/>
            <person name="Wang L."/>
            <person name="Yao B."/>
        </authorList>
    </citation>
    <scope>NUCLEOTIDE SEQUENCE [LARGE SCALE GENOMIC DNA]</scope>
    <source>
        <strain evidence="9">Wuqing</strain>
    </source>
</reference>
<keyword evidence="5" id="KW-0067">ATP-binding</keyword>
<keyword evidence="10" id="KW-1185">Reference proteome</keyword>
<protein>
    <recommendedName>
        <fullName evidence="6">long-chain-fatty-acid--CoA ligase</fullName>
        <ecNumber evidence="6">6.2.1.3</ecNumber>
    </recommendedName>
</protein>
<comment type="caution">
    <text evidence="9">The sequence shown here is derived from an EMBL/GenBank/DDBJ whole genome shotgun (WGS) entry which is preliminary data.</text>
</comment>
<keyword evidence="2 9" id="KW-0436">Ligase</keyword>
<evidence type="ECO:0000256" key="6">
    <source>
        <dbReference type="ARBA" id="ARBA00026121"/>
    </source>
</evidence>
<dbReference type="OrthoDB" id="6017841at2759"/>
<gene>
    <name evidence="9" type="ORF">RF11_02843</name>
</gene>
<dbReference type="InterPro" id="IPR042099">
    <property type="entry name" value="ANL_N_sf"/>
</dbReference>
<dbReference type="GO" id="GO:0005886">
    <property type="term" value="C:plasma membrane"/>
    <property type="evidence" value="ECO:0007669"/>
    <property type="project" value="TreeGrafter"/>
</dbReference>
<dbReference type="GO" id="GO:0005783">
    <property type="term" value="C:endoplasmic reticulum"/>
    <property type="evidence" value="ECO:0007669"/>
    <property type="project" value="TreeGrafter"/>
</dbReference>
<dbReference type="GO" id="GO:0005811">
    <property type="term" value="C:lipid droplet"/>
    <property type="evidence" value="ECO:0007669"/>
    <property type="project" value="TreeGrafter"/>
</dbReference>
<evidence type="ECO:0000313" key="9">
    <source>
        <dbReference type="EMBL" id="KII62724.1"/>
    </source>
</evidence>
<keyword evidence="4" id="KW-0276">Fatty acid metabolism</keyword>
<evidence type="ECO:0000256" key="5">
    <source>
        <dbReference type="ARBA" id="ARBA00022840"/>
    </source>
</evidence>
<evidence type="ECO:0000256" key="3">
    <source>
        <dbReference type="ARBA" id="ARBA00022741"/>
    </source>
</evidence>
<evidence type="ECO:0000256" key="2">
    <source>
        <dbReference type="ARBA" id="ARBA00022598"/>
    </source>
</evidence>
<dbReference type="PANTHER" id="PTHR43272">
    <property type="entry name" value="LONG-CHAIN-FATTY-ACID--COA LIGASE"/>
    <property type="match status" value="1"/>
</dbReference>
<dbReference type="EC" id="6.2.1.3" evidence="6"/>
<dbReference type="GO" id="GO:0004467">
    <property type="term" value="F:long-chain fatty acid-CoA ligase activity"/>
    <property type="evidence" value="ECO:0007669"/>
    <property type="project" value="UniProtKB-EC"/>
</dbReference>
<dbReference type="EMBL" id="JWZT01004879">
    <property type="protein sequence ID" value="KII62724.1"/>
    <property type="molecule type" value="Genomic_DNA"/>
</dbReference>
<keyword evidence="4" id="KW-0443">Lipid metabolism</keyword>
<proteinExistence type="inferred from homology"/>
<evidence type="ECO:0000256" key="4">
    <source>
        <dbReference type="ARBA" id="ARBA00022832"/>
    </source>
</evidence>
<dbReference type="GO" id="GO:0035336">
    <property type="term" value="P:long-chain fatty-acyl-CoA metabolic process"/>
    <property type="evidence" value="ECO:0007669"/>
    <property type="project" value="TreeGrafter"/>
</dbReference>
<dbReference type="GO" id="GO:0030182">
    <property type="term" value="P:neuron differentiation"/>
    <property type="evidence" value="ECO:0007669"/>
    <property type="project" value="TreeGrafter"/>
</dbReference>